<keyword evidence="1" id="KW-0472">Membrane</keyword>
<dbReference type="NCBIfam" id="TIGR02523">
    <property type="entry name" value="type_IV_pilV"/>
    <property type="match status" value="1"/>
</dbReference>
<proteinExistence type="predicted"/>
<evidence type="ECO:0000256" key="1">
    <source>
        <dbReference type="SAM" id="Phobius"/>
    </source>
</evidence>
<comment type="caution">
    <text evidence="2">The sequence shown here is derived from an EMBL/GenBank/DDBJ whole genome shotgun (WGS) entry which is preliminary data.</text>
</comment>
<keyword evidence="1" id="KW-1133">Transmembrane helix</keyword>
<name>A0A3P3QKL7_9GAMM</name>
<reference evidence="2 3" key="1">
    <citation type="submission" date="2018-11" db="EMBL/GenBank/DDBJ databases">
        <title>Draft genome analysis of Rheinheimera mesophila isolated from an industrial waste site.</title>
        <authorList>
            <person name="Yu Q."/>
            <person name="Qi Y."/>
            <person name="Zhang H."/>
            <person name="Lu Y."/>
            <person name="Pu J."/>
        </authorList>
    </citation>
    <scope>NUCLEOTIDE SEQUENCE [LARGE SCALE GENOMIC DNA]</scope>
    <source>
        <strain evidence="2 3">IITR13</strain>
    </source>
</reference>
<dbReference type="Proteomes" id="UP000276260">
    <property type="component" value="Unassembled WGS sequence"/>
</dbReference>
<sequence>MLSLRFSAGFSVLEVLVSVLILSFGLLGMAGLQLKSLQNSHSAYQRTLATVIAMDAGERLWANSASAAPLTTAELAQQWQEHWQSAEDGRLTLPGLAATITAPAVGETTYIIHVNWDESRFSGSAETHFTYALDLYP</sequence>
<dbReference type="InterPro" id="IPR013362">
    <property type="entry name" value="Pilus_4_PilV"/>
</dbReference>
<keyword evidence="3" id="KW-1185">Reference proteome</keyword>
<dbReference type="OrthoDB" id="8547299at2"/>
<evidence type="ECO:0000313" key="3">
    <source>
        <dbReference type="Proteomes" id="UP000276260"/>
    </source>
</evidence>
<keyword evidence="1" id="KW-0812">Transmembrane</keyword>
<feature type="transmembrane region" description="Helical" evidence="1">
    <location>
        <begin position="6"/>
        <end position="32"/>
    </location>
</feature>
<evidence type="ECO:0000313" key="2">
    <source>
        <dbReference type="EMBL" id="RRJ20989.1"/>
    </source>
</evidence>
<dbReference type="AlphaFoldDB" id="A0A3P3QKL7"/>
<protein>
    <submittedName>
        <fullName evidence="2">Type IV pilus modification protein PilV</fullName>
    </submittedName>
</protein>
<gene>
    <name evidence="2" type="primary">pilV</name>
    <name evidence="2" type="ORF">EIK76_08870</name>
</gene>
<dbReference type="RefSeq" id="WP_046518668.1">
    <property type="nucleotide sequence ID" value="NZ_LAVS01000003.1"/>
</dbReference>
<organism evidence="2 3">
    <name type="scientific">Rheinheimera mesophila</name>
    <dbReference type="NCBI Taxonomy" id="1547515"/>
    <lineage>
        <taxon>Bacteria</taxon>
        <taxon>Pseudomonadati</taxon>
        <taxon>Pseudomonadota</taxon>
        <taxon>Gammaproteobacteria</taxon>
        <taxon>Chromatiales</taxon>
        <taxon>Chromatiaceae</taxon>
        <taxon>Rheinheimera</taxon>
    </lineage>
</organism>
<accession>A0A3P3QKL7</accession>
<dbReference type="EMBL" id="RRCF01000002">
    <property type="protein sequence ID" value="RRJ20989.1"/>
    <property type="molecule type" value="Genomic_DNA"/>
</dbReference>